<dbReference type="RefSeq" id="WP_389360897.1">
    <property type="nucleotide sequence ID" value="NZ_JBIACK010000004.1"/>
</dbReference>
<proteinExistence type="predicted"/>
<reference evidence="1 2" key="1">
    <citation type="submission" date="2024-08" db="EMBL/GenBank/DDBJ databases">
        <title>Two novel Cytobacillus novel species.</title>
        <authorList>
            <person name="Liu G."/>
        </authorList>
    </citation>
    <scope>NUCLEOTIDE SEQUENCE [LARGE SCALE GENOMIC DNA]</scope>
    <source>
        <strain evidence="1 2">FJAT-54145</strain>
    </source>
</reference>
<evidence type="ECO:0000313" key="1">
    <source>
        <dbReference type="EMBL" id="MFE8701087.1"/>
    </source>
</evidence>
<accession>A0ABW6KEE9</accession>
<keyword evidence="2" id="KW-1185">Reference proteome</keyword>
<name>A0ABW6KEE9_9BACI</name>
<dbReference type="EMBL" id="JBIACK010000004">
    <property type="protein sequence ID" value="MFE8701087.1"/>
    <property type="molecule type" value="Genomic_DNA"/>
</dbReference>
<sequence length="194" mass="23226">MSTTIYNGYQLNVENGIYGVQSFWANLHDRLETFRKELFIKRIVEFSKNSSQSVYETYDLLKEEYEEDMKKGYRSPFADFDFKASFFVCQNSRVLLLLYAEQRELHEFFESHPEVSYYGYWNNTEPDEEVSEEEWEQRKADWDEALPGIGVPRHSMMQFPDFTGLPIHRYQLKRTVKQYFPEIEESLLVDPKSS</sequence>
<evidence type="ECO:0000313" key="2">
    <source>
        <dbReference type="Proteomes" id="UP001601059"/>
    </source>
</evidence>
<comment type="caution">
    <text evidence="1">The sequence shown here is derived from an EMBL/GenBank/DDBJ whole genome shotgun (WGS) entry which is preliminary data.</text>
</comment>
<dbReference type="Proteomes" id="UP001601059">
    <property type="component" value="Unassembled WGS sequence"/>
</dbReference>
<protein>
    <submittedName>
        <fullName evidence="1">Uncharacterized protein</fullName>
    </submittedName>
</protein>
<organism evidence="1 2">
    <name type="scientific">Cytobacillus spartinae</name>
    <dbReference type="NCBI Taxonomy" id="3299023"/>
    <lineage>
        <taxon>Bacteria</taxon>
        <taxon>Bacillati</taxon>
        <taxon>Bacillota</taxon>
        <taxon>Bacilli</taxon>
        <taxon>Bacillales</taxon>
        <taxon>Bacillaceae</taxon>
        <taxon>Cytobacillus</taxon>
    </lineage>
</organism>
<gene>
    <name evidence="1" type="ORF">ACFYKX_10820</name>
</gene>